<feature type="compositionally biased region" description="Gly residues" evidence="1">
    <location>
        <begin position="106"/>
        <end position="116"/>
    </location>
</feature>
<feature type="chain" id="PRO_5007891649" description="Secreted protein" evidence="2">
    <location>
        <begin position="27"/>
        <end position="122"/>
    </location>
</feature>
<evidence type="ECO:0000256" key="1">
    <source>
        <dbReference type="SAM" id="MobiDB-lite"/>
    </source>
</evidence>
<protein>
    <recommendedName>
        <fullName evidence="5">Secreted protein</fullName>
    </recommendedName>
</protein>
<dbReference type="Proteomes" id="UP000076738">
    <property type="component" value="Unassembled WGS sequence"/>
</dbReference>
<evidence type="ECO:0000313" key="3">
    <source>
        <dbReference type="EMBL" id="KZP00112.1"/>
    </source>
</evidence>
<evidence type="ECO:0008006" key="5">
    <source>
        <dbReference type="Google" id="ProtNLM"/>
    </source>
</evidence>
<reference evidence="3 4" key="1">
    <citation type="journal article" date="2016" name="Mol. Biol. Evol.">
        <title>Comparative Genomics of Early-Diverging Mushroom-Forming Fungi Provides Insights into the Origins of Lignocellulose Decay Capabilities.</title>
        <authorList>
            <person name="Nagy L.G."/>
            <person name="Riley R."/>
            <person name="Tritt A."/>
            <person name="Adam C."/>
            <person name="Daum C."/>
            <person name="Floudas D."/>
            <person name="Sun H."/>
            <person name="Yadav J.S."/>
            <person name="Pangilinan J."/>
            <person name="Larsson K.H."/>
            <person name="Matsuura K."/>
            <person name="Barry K."/>
            <person name="Labutti K."/>
            <person name="Kuo R."/>
            <person name="Ohm R.A."/>
            <person name="Bhattacharya S.S."/>
            <person name="Shirouzu T."/>
            <person name="Yoshinaga Y."/>
            <person name="Martin F.M."/>
            <person name="Grigoriev I.V."/>
            <person name="Hibbett D.S."/>
        </authorList>
    </citation>
    <scope>NUCLEOTIDE SEQUENCE [LARGE SCALE GENOMIC DNA]</scope>
    <source>
        <strain evidence="3 4">TUFC12733</strain>
    </source>
</reference>
<keyword evidence="4" id="KW-1185">Reference proteome</keyword>
<feature type="signal peptide" evidence="2">
    <location>
        <begin position="1"/>
        <end position="26"/>
    </location>
</feature>
<organism evidence="3 4">
    <name type="scientific">Calocera viscosa (strain TUFC12733)</name>
    <dbReference type="NCBI Taxonomy" id="1330018"/>
    <lineage>
        <taxon>Eukaryota</taxon>
        <taxon>Fungi</taxon>
        <taxon>Dikarya</taxon>
        <taxon>Basidiomycota</taxon>
        <taxon>Agaricomycotina</taxon>
        <taxon>Dacrymycetes</taxon>
        <taxon>Dacrymycetales</taxon>
        <taxon>Dacrymycetaceae</taxon>
        <taxon>Calocera</taxon>
    </lineage>
</organism>
<evidence type="ECO:0000313" key="4">
    <source>
        <dbReference type="Proteomes" id="UP000076738"/>
    </source>
</evidence>
<accession>A0A167QP57</accession>
<keyword evidence="2" id="KW-0732">Signal</keyword>
<name>A0A167QP57_CALVF</name>
<dbReference type="EMBL" id="KV417270">
    <property type="protein sequence ID" value="KZP00112.1"/>
    <property type="molecule type" value="Genomic_DNA"/>
</dbReference>
<evidence type="ECO:0000256" key="2">
    <source>
        <dbReference type="SAM" id="SignalP"/>
    </source>
</evidence>
<gene>
    <name evidence="3" type="ORF">CALVIDRAFT_322312</name>
</gene>
<dbReference type="AlphaFoldDB" id="A0A167QP57"/>
<proteinExistence type="predicted"/>
<feature type="region of interest" description="Disordered" evidence="1">
    <location>
        <begin position="101"/>
        <end position="122"/>
    </location>
</feature>
<sequence length="122" mass="13229">MRCKACSFFTLSSFIFSVIWPAAVSATSLTRNLNPANLGGALQVGKRARTSVRCLQCCPRYVVLLILQERVIRSRVLVILGRKIAVRSERATCEVRKWQGGFAPEGEGGGGLSWKGGDGRTG</sequence>